<feature type="region of interest" description="Disordered" evidence="9">
    <location>
        <begin position="122"/>
        <end position="142"/>
    </location>
</feature>
<keyword evidence="6" id="KW-0539">Nucleus</keyword>
<dbReference type="GO" id="GO:0008541">
    <property type="term" value="C:proteasome regulatory particle, lid subcomplex"/>
    <property type="evidence" value="ECO:0007669"/>
    <property type="project" value="TreeGrafter"/>
</dbReference>
<feature type="compositionally biased region" description="Polar residues" evidence="9">
    <location>
        <begin position="239"/>
        <end position="249"/>
    </location>
</feature>
<dbReference type="RefSeq" id="XP_015523562.1">
    <property type="nucleotide sequence ID" value="XM_015668076.2"/>
</dbReference>
<feature type="compositionally biased region" description="Polar residues" evidence="9">
    <location>
        <begin position="174"/>
        <end position="183"/>
    </location>
</feature>
<dbReference type="AlphaFoldDB" id="A0A6J0CAH3"/>
<feature type="compositionally biased region" description="Acidic residues" evidence="9">
    <location>
        <begin position="398"/>
        <end position="408"/>
    </location>
</feature>
<keyword evidence="12" id="KW-1185">Reference proteome</keyword>
<protein>
    <recommendedName>
        <fullName evidence="8">Proteasomal ubiquitin receptor ADRM1 homolog</fullName>
    </recommendedName>
</protein>
<evidence type="ECO:0000259" key="10">
    <source>
        <dbReference type="PROSITE" id="PS51916"/>
    </source>
</evidence>
<dbReference type="PANTHER" id="PTHR12225:SF0">
    <property type="entry name" value="PROTEASOMAL UBIQUITIN RECEPTOR ADRM1"/>
    <property type="match status" value="1"/>
</dbReference>
<evidence type="ECO:0000256" key="3">
    <source>
        <dbReference type="ARBA" id="ARBA00009216"/>
    </source>
</evidence>
<dbReference type="PROSITE" id="PS51917">
    <property type="entry name" value="PRU"/>
    <property type="match status" value="1"/>
</dbReference>
<dbReference type="GO" id="GO:0070628">
    <property type="term" value="F:proteasome binding"/>
    <property type="evidence" value="ECO:0007669"/>
    <property type="project" value="TreeGrafter"/>
</dbReference>
<dbReference type="Gene3D" id="2.30.29.70">
    <property type="entry name" value="Proteasomal ubiquitin receptor Rpn13/ADRM1"/>
    <property type="match status" value="1"/>
</dbReference>
<comment type="function">
    <text evidence="7">May function as a proteasomal ubiquitin receptor. May promote the deubiquitinating activity associated with the 26S proteasome.</text>
</comment>
<dbReference type="OrthoDB" id="340431at2759"/>
<dbReference type="FunCoup" id="A0A6J0CAH3">
    <property type="interactions" value="1335"/>
</dbReference>
<keyword evidence="5" id="KW-0647">Proteasome</keyword>
<comment type="similarity">
    <text evidence="3">Belongs to the ADRM1 family.</text>
</comment>
<dbReference type="PANTHER" id="PTHR12225">
    <property type="entry name" value="ADHESION REGULATING MOLECULE 1 110 KDA CELL MEMBRANE GLYCOPROTEIN"/>
    <property type="match status" value="1"/>
</dbReference>
<evidence type="ECO:0000256" key="4">
    <source>
        <dbReference type="ARBA" id="ARBA00022490"/>
    </source>
</evidence>
<dbReference type="InterPro" id="IPR044867">
    <property type="entry name" value="DEUBAD_dom"/>
</dbReference>
<dbReference type="Pfam" id="PF16550">
    <property type="entry name" value="RPN13_C"/>
    <property type="match status" value="1"/>
</dbReference>
<feature type="region of interest" description="Disordered" evidence="9">
    <location>
        <begin position="174"/>
        <end position="249"/>
    </location>
</feature>
<feature type="domain" description="Pru" evidence="11">
    <location>
        <begin position="14"/>
        <end position="127"/>
    </location>
</feature>
<dbReference type="PROSITE" id="PS51916">
    <property type="entry name" value="DEUBAD"/>
    <property type="match status" value="1"/>
</dbReference>
<dbReference type="GO" id="GO:0005634">
    <property type="term" value="C:nucleus"/>
    <property type="evidence" value="ECO:0007669"/>
    <property type="project" value="UniProtKB-SubCell"/>
</dbReference>
<evidence type="ECO:0000313" key="13">
    <source>
        <dbReference type="RefSeq" id="XP_015523562.1"/>
    </source>
</evidence>
<evidence type="ECO:0000256" key="7">
    <source>
        <dbReference type="ARBA" id="ARBA00054744"/>
    </source>
</evidence>
<comment type="subcellular location">
    <subcellularLocation>
        <location evidence="2">Cytoplasm</location>
    </subcellularLocation>
    <subcellularLocation>
        <location evidence="1">Nucleus</location>
    </subcellularLocation>
</comment>
<keyword evidence="4" id="KW-0963">Cytoplasm</keyword>
<organism evidence="13">
    <name type="scientific">Neodiprion lecontei</name>
    <name type="common">Redheaded pine sawfly</name>
    <dbReference type="NCBI Taxonomy" id="441921"/>
    <lineage>
        <taxon>Eukaryota</taxon>
        <taxon>Metazoa</taxon>
        <taxon>Ecdysozoa</taxon>
        <taxon>Arthropoda</taxon>
        <taxon>Hexapoda</taxon>
        <taxon>Insecta</taxon>
        <taxon>Pterygota</taxon>
        <taxon>Neoptera</taxon>
        <taxon>Endopterygota</taxon>
        <taxon>Hymenoptera</taxon>
        <taxon>Tenthredinoidea</taxon>
        <taxon>Diprionidae</taxon>
        <taxon>Diprioninae</taxon>
        <taxon>Neodiprion</taxon>
    </lineage>
</organism>
<dbReference type="InterPro" id="IPR038108">
    <property type="entry name" value="RPN13_DEUBAD_sf"/>
</dbReference>
<evidence type="ECO:0000256" key="6">
    <source>
        <dbReference type="ARBA" id="ARBA00023242"/>
    </source>
</evidence>
<evidence type="ECO:0000256" key="8">
    <source>
        <dbReference type="ARBA" id="ARBA00070663"/>
    </source>
</evidence>
<gene>
    <name evidence="13" type="primary">LOC107227047</name>
</gene>
<dbReference type="InterPro" id="IPR038633">
    <property type="entry name" value="Rpn13/ADRM1_Pru_sf"/>
</dbReference>
<dbReference type="Pfam" id="PF04683">
    <property type="entry name" value="Rpn13_ADRM1_Pru"/>
    <property type="match status" value="1"/>
</dbReference>
<feature type="compositionally biased region" description="Low complexity" evidence="9">
    <location>
        <begin position="365"/>
        <end position="374"/>
    </location>
</feature>
<name>A0A6J0CAH3_NEOLC</name>
<evidence type="ECO:0000256" key="1">
    <source>
        <dbReference type="ARBA" id="ARBA00004123"/>
    </source>
</evidence>
<dbReference type="FunFam" id="2.30.29.70:FF:000001">
    <property type="entry name" value="Proteasomal ubiquitin receptor ADRM1"/>
    <property type="match status" value="1"/>
</dbReference>
<dbReference type="CDD" id="cd13314">
    <property type="entry name" value="PH_Rpn13"/>
    <property type="match status" value="1"/>
</dbReference>
<reference evidence="13" key="1">
    <citation type="submission" date="2025-08" db="UniProtKB">
        <authorList>
            <consortium name="RefSeq"/>
        </authorList>
    </citation>
    <scope>IDENTIFICATION</scope>
    <source>
        <tissue evidence="13">Thorax and Abdomen</tissue>
    </source>
</reference>
<dbReference type="InterPro" id="IPR032368">
    <property type="entry name" value="RPN13_DEUBAD"/>
</dbReference>
<dbReference type="GO" id="GO:0061133">
    <property type="term" value="F:endopeptidase activator activity"/>
    <property type="evidence" value="ECO:0007669"/>
    <property type="project" value="TreeGrafter"/>
</dbReference>
<proteinExistence type="inferred from homology"/>
<dbReference type="KEGG" id="nlo:107227047"/>
<evidence type="ECO:0000259" key="11">
    <source>
        <dbReference type="PROSITE" id="PS51917"/>
    </source>
</evidence>
<dbReference type="Proteomes" id="UP000829291">
    <property type="component" value="Chromosome 5"/>
</dbReference>
<evidence type="ECO:0000256" key="5">
    <source>
        <dbReference type="ARBA" id="ARBA00022942"/>
    </source>
</evidence>
<dbReference type="InParanoid" id="A0A6J0CAH3"/>
<feature type="compositionally biased region" description="Low complexity" evidence="9">
    <location>
        <begin position="184"/>
        <end position="238"/>
    </location>
</feature>
<keyword evidence="13" id="KW-0675">Receptor</keyword>
<dbReference type="InterPro" id="IPR006773">
    <property type="entry name" value="Rpn13/ADRM1"/>
</dbReference>
<dbReference type="Gene3D" id="1.10.2020.20">
    <property type="match status" value="1"/>
</dbReference>
<feature type="domain" description="DEUBAD" evidence="10">
    <location>
        <begin position="243"/>
        <end position="370"/>
    </location>
</feature>
<dbReference type="GeneID" id="107227047"/>
<accession>A0A6J0CAH3</accession>
<dbReference type="CTD" id="36545"/>
<feature type="region of interest" description="Disordered" evidence="9">
    <location>
        <begin position="361"/>
        <end position="408"/>
    </location>
</feature>
<evidence type="ECO:0000313" key="12">
    <source>
        <dbReference type="Proteomes" id="UP000829291"/>
    </source>
</evidence>
<evidence type="ECO:0000256" key="2">
    <source>
        <dbReference type="ARBA" id="ARBA00004496"/>
    </source>
</evidence>
<dbReference type="GO" id="GO:0005737">
    <property type="term" value="C:cytoplasm"/>
    <property type="evidence" value="ECO:0007669"/>
    <property type="project" value="UniProtKB-SubCell"/>
</dbReference>
<dbReference type="InterPro" id="IPR044868">
    <property type="entry name" value="Rpn13/ADRM1_Pru"/>
</dbReference>
<sequence length="408" mass="43337">MSSGALFGSNATRGASKNLVEFKAGKMTVKGKMVYPDTRKGLLYVFQSDDSLMHFCWKDRTSGVVEDDLIIFPDDCEFKHVPQCKTGRVYHLRFKSSSRKFLFWLQDLKTDKDEEYSRKINEVLNNPPTPPTPRIGGGTPDGDLQNLLNNMSQQQLMQLFGGVGQIGGLSSLLGTMTRPSTGQSSTRASTNSSSTPMTTSATRPPAAQTPAPAAITETPRPSSNSRSSTRTAPASTPAVGSTPNNPIQLSDLQSFLSGIPTPAGTEPPVVQRGVASELTSSIPGAIAPTDKLESEMSAHLPVGDSLCTTLSSPQFSQALSMFWSALQSGQAGPVVRQFGLGNEAVAAAATGNLEEFVTALETEAKTTGQTQQQQKQDDKSKKQPPQGGGGNSSGKKDDDDDDEGMALD</sequence>
<evidence type="ECO:0000256" key="9">
    <source>
        <dbReference type="SAM" id="MobiDB-lite"/>
    </source>
</evidence>